<dbReference type="PANTHER" id="PTHR43649:SF33">
    <property type="entry name" value="POLYGALACTURONAN_RHAMNOGALACTURONAN-BINDING PROTEIN YTCQ"/>
    <property type="match status" value="1"/>
</dbReference>
<dbReference type="SUPFAM" id="SSF53850">
    <property type="entry name" value="Periplasmic binding protein-like II"/>
    <property type="match status" value="1"/>
</dbReference>
<evidence type="ECO:0000256" key="6">
    <source>
        <dbReference type="SAM" id="SignalP"/>
    </source>
</evidence>
<evidence type="ECO:0000256" key="5">
    <source>
        <dbReference type="ARBA" id="ARBA00023288"/>
    </source>
</evidence>
<reference evidence="7 8" key="1">
    <citation type="submission" date="2019-03" db="EMBL/GenBank/DDBJ databases">
        <title>Genomic Encyclopedia of Type Strains, Phase IV (KMG-IV): sequencing the most valuable type-strain genomes for metagenomic binning, comparative biology and taxonomic classification.</title>
        <authorList>
            <person name="Goeker M."/>
        </authorList>
    </citation>
    <scope>NUCLEOTIDE SEQUENCE [LARGE SCALE GENOMIC DNA]</scope>
    <source>
        <strain evidence="7 8">DSM 100055</strain>
    </source>
</reference>
<dbReference type="RefSeq" id="WP_134112894.1">
    <property type="nucleotide sequence ID" value="NZ_SOBG01000004.1"/>
</dbReference>
<keyword evidence="3" id="KW-0472">Membrane</keyword>
<keyword evidence="5" id="KW-0449">Lipoprotein</keyword>
<evidence type="ECO:0000256" key="1">
    <source>
        <dbReference type="ARBA" id="ARBA00022475"/>
    </source>
</evidence>
<proteinExistence type="predicted"/>
<dbReference type="Pfam" id="PF01547">
    <property type="entry name" value="SBP_bac_1"/>
    <property type="match status" value="1"/>
</dbReference>
<evidence type="ECO:0000256" key="3">
    <source>
        <dbReference type="ARBA" id="ARBA00023136"/>
    </source>
</evidence>
<name>A0AA46DYI1_9FUSO</name>
<dbReference type="AlphaFoldDB" id="A0AA46DYI1"/>
<dbReference type="Gene3D" id="3.40.190.10">
    <property type="entry name" value="Periplasmic binding protein-like II"/>
    <property type="match status" value="2"/>
</dbReference>
<keyword evidence="8" id="KW-1185">Reference proteome</keyword>
<keyword evidence="1" id="KW-1003">Cell membrane</keyword>
<dbReference type="Proteomes" id="UP000294678">
    <property type="component" value="Unassembled WGS sequence"/>
</dbReference>
<protein>
    <submittedName>
        <fullName evidence="7">Carbohydrate ABC transporter substrate-binding protein (CUT1 family)</fullName>
    </submittedName>
</protein>
<keyword evidence="2 6" id="KW-0732">Signal</keyword>
<dbReference type="EMBL" id="SOBG01000004">
    <property type="protein sequence ID" value="TDT70457.1"/>
    <property type="molecule type" value="Genomic_DNA"/>
</dbReference>
<accession>A0AA46DYI1</accession>
<gene>
    <name evidence="7" type="ORF">EV215_1002</name>
</gene>
<sequence length="542" mass="62219">MKKRKLFLTLALMFSIMVVNVNAGLFFNKKKDVKEEKVKVNPNKPGWQQDDSKVTFDWYINYSWFGGKWGEDYVTKEITEKTGVSVNYIVPAGNGTEKLNTMIASGTLPDLITLDARDSIIDLMIKGGQVYSLDELAEKYDPYFFKIASKDKLNWFKQEDGHTYGYPNASYTLEDYKTATKISSNQTFLVRKDMYEAIGSPDMTTPEGFLKALRAVKEKFPTVNGQPIIPIGFQEGVENSLGDYLQNFLAVPLEKDGKVYDRYTDPDYIKWLKTFRQAYEEGLIATDVFVDKRSQIEEKMSQGRYFSMLYPHIDALRPLTVRYKEDPNSVYIAVDGPKNSKGDEHQLAGPGISGWTVTLISKNCKDPAKAIRFFTYMISEEGQRTVYLGKQGKTWDMIDGKPQLLPEVKKLREENRKAFDQIHGADDMHWMFMDVAMQQEKWGLPPAGPSKQPIEWTYGKVYPRFQMEMIEPKKNTPEGIIADKIALKRSTVIGKLITAESEKEFDDILQDFIDYRNKVGFEKLEAYRSKKMQENKAKLGLK</sequence>
<evidence type="ECO:0000313" key="8">
    <source>
        <dbReference type="Proteomes" id="UP000294678"/>
    </source>
</evidence>
<organism evidence="7 8">
    <name type="scientific">Hypnocyclicus thermotrophus</name>
    <dbReference type="NCBI Taxonomy" id="1627895"/>
    <lineage>
        <taxon>Bacteria</taxon>
        <taxon>Fusobacteriati</taxon>
        <taxon>Fusobacteriota</taxon>
        <taxon>Fusobacteriia</taxon>
        <taxon>Fusobacteriales</taxon>
        <taxon>Fusobacteriaceae</taxon>
        <taxon>Hypnocyclicus</taxon>
    </lineage>
</organism>
<dbReference type="InterPro" id="IPR006059">
    <property type="entry name" value="SBP"/>
</dbReference>
<dbReference type="PANTHER" id="PTHR43649">
    <property type="entry name" value="ARABINOSE-BINDING PROTEIN-RELATED"/>
    <property type="match status" value="1"/>
</dbReference>
<keyword evidence="4" id="KW-0564">Palmitate</keyword>
<evidence type="ECO:0000313" key="7">
    <source>
        <dbReference type="EMBL" id="TDT70457.1"/>
    </source>
</evidence>
<dbReference type="InterPro" id="IPR050490">
    <property type="entry name" value="Bact_solute-bd_prot1"/>
</dbReference>
<comment type="caution">
    <text evidence="7">The sequence shown here is derived from an EMBL/GenBank/DDBJ whole genome shotgun (WGS) entry which is preliminary data.</text>
</comment>
<feature type="signal peptide" evidence="6">
    <location>
        <begin position="1"/>
        <end position="23"/>
    </location>
</feature>
<feature type="chain" id="PRO_5041311005" evidence="6">
    <location>
        <begin position="24"/>
        <end position="542"/>
    </location>
</feature>
<evidence type="ECO:0000256" key="2">
    <source>
        <dbReference type="ARBA" id="ARBA00022729"/>
    </source>
</evidence>
<evidence type="ECO:0000256" key="4">
    <source>
        <dbReference type="ARBA" id="ARBA00023139"/>
    </source>
</evidence>